<sequence length="545" mass="58791">MGLVNRFKSYTLADLRKDLVAGFIVGIVAIPLGMAFAIASGVRPENGLYTVIIAGILISLLGGSRYQIGGPTGAFVPILLGIVMQYGFQNLMIAGFMAGIMLVIMGLLKWGSLIKYIPRPVIIGFTAGIAVIIFSGQISNFLGLKDVEKHEEFHLNMMAIWDKISTFNGKSVLVALVCLALLIAVPKITSKIPPALIGLLGSTLIGFLFFQGQIPTIGTAFGDIPNKLPEFEFFDLSLEKIIYLLPPAIAIALLGGIESLLSAMVADGMKQGYKHDSNKELVGQGIANMVAPLFGGIPATGAIARTATNIRNGAISKVSGVFHGVVVLLVLLLFAPYASLIPLASMAPILMVVAWNMSEKKQFMHVLKTKTMDSVILLTTFLLTVFTDLATAVIAGLLLAFVIFITRMSRALHIKKGKTALTHLSEDEKEGIEVITLNGPLFFGSTDVLEESVSAKQKEKVVILKLQDVPYIDTSAEAALLNIVKKVNRQNGELLIVGLQPEPKQLLERTGLTHEIGHHRFFERMEEALGTAKQLMKTKVSSQIS</sequence>
<keyword evidence="2 5" id="KW-0812">Transmembrane</keyword>
<keyword evidence="8" id="KW-1185">Reference proteome</keyword>
<dbReference type="EMBL" id="LNQN01000001">
    <property type="protein sequence ID" value="KSU84364.1"/>
    <property type="molecule type" value="Genomic_DNA"/>
</dbReference>
<evidence type="ECO:0000313" key="7">
    <source>
        <dbReference type="EMBL" id="KSU84364.1"/>
    </source>
</evidence>
<dbReference type="PROSITE" id="PS50801">
    <property type="entry name" value="STAS"/>
    <property type="match status" value="1"/>
</dbReference>
<proteinExistence type="predicted"/>
<reference evidence="7 8" key="1">
    <citation type="journal article" date="2014" name="Antonie Van Leeuwenhoek">
        <title>Fictibacillus enclensis sp. nov., isolated from marine sediment.</title>
        <authorList>
            <person name="Dastager S.G."/>
            <person name="Mawlankar R."/>
            <person name="Srinivasan K."/>
            <person name="Tang S.K."/>
            <person name="Lee J.C."/>
            <person name="Ramana V.V."/>
            <person name="Shouche Y.S."/>
        </authorList>
    </citation>
    <scope>NUCLEOTIDE SEQUENCE [LARGE SCALE GENOMIC DNA]</scope>
    <source>
        <strain evidence="7 8">NIO-1003</strain>
    </source>
</reference>
<dbReference type="PANTHER" id="PTHR11814">
    <property type="entry name" value="SULFATE TRANSPORTER"/>
    <property type="match status" value="1"/>
</dbReference>
<organism evidence="7 8">
    <name type="scientific">Fictibacillus enclensis</name>
    <dbReference type="NCBI Taxonomy" id="1017270"/>
    <lineage>
        <taxon>Bacteria</taxon>
        <taxon>Bacillati</taxon>
        <taxon>Bacillota</taxon>
        <taxon>Bacilli</taxon>
        <taxon>Bacillales</taxon>
        <taxon>Fictibacillaceae</taxon>
        <taxon>Fictibacillus</taxon>
    </lineage>
</organism>
<dbReference type="InterPro" id="IPR002645">
    <property type="entry name" value="STAS_dom"/>
</dbReference>
<accession>A0A0V8JBW7</accession>
<dbReference type="Pfam" id="PF00916">
    <property type="entry name" value="Sulfate_transp"/>
    <property type="match status" value="1"/>
</dbReference>
<dbReference type="AlphaFoldDB" id="A0A0V8JBW7"/>
<keyword evidence="3 5" id="KW-1133">Transmembrane helix</keyword>
<dbReference type="Pfam" id="PF01740">
    <property type="entry name" value="STAS"/>
    <property type="match status" value="1"/>
</dbReference>
<feature type="transmembrane region" description="Helical" evidence="5">
    <location>
        <begin position="164"/>
        <end position="185"/>
    </location>
</feature>
<evidence type="ECO:0000259" key="6">
    <source>
        <dbReference type="PROSITE" id="PS50801"/>
    </source>
</evidence>
<evidence type="ECO:0000256" key="5">
    <source>
        <dbReference type="SAM" id="Phobius"/>
    </source>
</evidence>
<evidence type="ECO:0000256" key="4">
    <source>
        <dbReference type="ARBA" id="ARBA00023136"/>
    </source>
</evidence>
<feature type="domain" description="STAS" evidence="6">
    <location>
        <begin position="422"/>
        <end position="532"/>
    </location>
</feature>
<dbReference type="GO" id="GO:0055085">
    <property type="term" value="P:transmembrane transport"/>
    <property type="evidence" value="ECO:0007669"/>
    <property type="project" value="InterPro"/>
</dbReference>
<dbReference type="Gene3D" id="3.30.750.24">
    <property type="entry name" value="STAS domain"/>
    <property type="match status" value="1"/>
</dbReference>
<dbReference type="InterPro" id="IPR036513">
    <property type="entry name" value="STAS_dom_sf"/>
</dbReference>
<dbReference type="SUPFAM" id="SSF52091">
    <property type="entry name" value="SpoIIaa-like"/>
    <property type="match status" value="1"/>
</dbReference>
<evidence type="ECO:0000313" key="8">
    <source>
        <dbReference type="Proteomes" id="UP000054099"/>
    </source>
</evidence>
<feature type="transmembrane region" description="Helical" evidence="5">
    <location>
        <begin position="47"/>
        <end position="68"/>
    </location>
</feature>
<dbReference type="RefSeq" id="WP_061967831.1">
    <property type="nucleotide sequence ID" value="NZ_FMAV01000001.1"/>
</dbReference>
<dbReference type="GO" id="GO:0016020">
    <property type="term" value="C:membrane"/>
    <property type="evidence" value="ECO:0007669"/>
    <property type="project" value="UniProtKB-SubCell"/>
</dbReference>
<name>A0A0V8JBW7_9BACL</name>
<dbReference type="InterPro" id="IPR011547">
    <property type="entry name" value="SLC26A/SulP_dom"/>
</dbReference>
<gene>
    <name evidence="7" type="ORF">AS030_02035</name>
</gene>
<feature type="transmembrane region" description="Helical" evidence="5">
    <location>
        <begin position="241"/>
        <end position="266"/>
    </location>
</feature>
<comment type="subcellular location">
    <subcellularLocation>
        <location evidence="1">Membrane</location>
        <topology evidence="1">Multi-pass membrane protein</topology>
    </subcellularLocation>
</comment>
<evidence type="ECO:0000256" key="3">
    <source>
        <dbReference type="ARBA" id="ARBA00022989"/>
    </source>
</evidence>
<evidence type="ECO:0000256" key="1">
    <source>
        <dbReference type="ARBA" id="ARBA00004141"/>
    </source>
</evidence>
<dbReference type="InterPro" id="IPR001902">
    <property type="entry name" value="SLC26A/SulP_fam"/>
</dbReference>
<dbReference type="OrthoDB" id="9771198at2"/>
<feature type="transmembrane region" description="Helical" evidence="5">
    <location>
        <begin position="20"/>
        <end position="40"/>
    </location>
</feature>
<feature type="transmembrane region" description="Helical" evidence="5">
    <location>
        <begin position="120"/>
        <end position="144"/>
    </location>
</feature>
<evidence type="ECO:0000256" key="2">
    <source>
        <dbReference type="ARBA" id="ARBA00022692"/>
    </source>
</evidence>
<feature type="transmembrane region" description="Helical" evidence="5">
    <location>
        <begin position="325"/>
        <end position="355"/>
    </location>
</feature>
<feature type="transmembrane region" description="Helical" evidence="5">
    <location>
        <begin position="88"/>
        <end position="108"/>
    </location>
</feature>
<protein>
    <submittedName>
        <fullName evidence="7">Sulfate transporter</fullName>
    </submittedName>
</protein>
<feature type="transmembrane region" description="Helical" evidence="5">
    <location>
        <begin position="375"/>
        <end position="406"/>
    </location>
</feature>
<dbReference type="NCBIfam" id="TIGR00815">
    <property type="entry name" value="sulP"/>
    <property type="match status" value="1"/>
</dbReference>
<keyword evidence="4 5" id="KW-0472">Membrane</keyword>
<dbReference type="Proteomes" id="UP000054099">
    <property type="component" value="Unassembled WGS sequence"/>
</dbReference>
<dbReference type="CDD" id="cd07042">
    <property type="entry name" value="STAS_SulP_like_sulfate_transporter"/>
    <property type="match status" value="1"/>
</dbReference>
<comment type="caution">
    <text evidence="7">The sequence shown here is derived from an EMBL/GenBank/DDBJ whole genome shotgun (WGS) entry which is preliminary data.</text>
</comment>
<feature type="transmembrane region" description="Helical" evidence="5">
    <location>
        <begin position="197"/>
        <end position="221"/>
    </location>
</feature>